<sequence>MPKYLYFLFLQVIATFAEDDLLLVDGDSKYFRDQAILRNDPLALNDEPLPLHGVIVAPIKGRRIYTREQIPLIDYDKRDAALRAFYDRVTSGGNTAKIGVDPIFVTRAPPRTTLSTPTPRSSSISPINRSQIIQRKTLRLSSDSEVDRVHSTRLATNGHQIRALSAGKEKLVPFGGTSLIIPLSLPVITGKTVAKNATKPIIPFAKLDDEPVTKKTQIRRETSRIPLTPMIRFPLKAWQIPSLPAKPLPVIVENPSTKSGFYPAEWSNAKAPLVFQFAQADPIYKADTLRDRSLLSASHHSSIYPPRFSGESGGASRRSRFPMNHRTEPIPLPEKRKNFELALQESERDPPNYFSASIDETILSIDRDEAVHRMSDTEKLKHFVTKFPEAGRFSQQMDLTSRPSDITSFSRTAIGDIFRELSPLQSHLSLTANEKLGLCCRKQRLSARCSTLCDFDTFTDKSLITAVLTLQCPGPELGRAFDCASSKADHTSCCIRAGLATFLGGRCLPFCQTHLDTPPNIVDYLPCLQVFDTFKRCFRDYQTKNKNLFESQIDELKIKLNMANGQIDDLRKLNKDTTIQELQRKVATHSEPTDASDTIQYEDGNLVLIARDDGSSEISSQKWQKEMGKYLGELSSVPAFLSQVTISLMETLHEERTLSQPSYSVIHDD</sequence>
<feature type="signal peptide" evidence="3">
    <location>
        <begin position="1"/>
        <end position="17"/>
    </location>
</feature>
<feature type="region of interest" description="Disordered" evidence="2">
    <location>
        <begin position="305"/>
        <end position="331"/>
    </location>
</feature>
<feature type="domain" description="Domain of unknown function DB" evidence="4">
    <location>
        <begin position="439"/>
        <end position="538"/>
    </location>
</feature>
<organism evidence="5 6">
    <name type="scientific">Mesorhabditis belari</name>
    <dbReference type="NCBI Taxonomy" id="2138241"/>
    <lineage>
        <taxon>Eukaryota</taxon>
        <taxon>Metazoa</taxon>
        <taxon>Ecdysozoa</taxon>
        <taxon>Nematoda</taxon>
        <taxon>Chromadorea</taxon>
        <taxon>Rhabditida</taxon>
        <taxon>Rhabditina</taxon>
        <taxon>Rhabditomorpha</taxon>
        <taxon>Rhabditoidea</taxon>
        <taxon>Rhabditidae</taxon>
        <taxon>Mesorhabditinae</taxon>
        <taxon>Mesorhabditis</taxon>
    </lineage>
</organism>
<evidence type="ECO:0000256" key="1">
    <source>
        <dbReference type="SAM" id="Coils"/>
    </source>
</evidence>
<dbReference type="Proteomes" id="UP000887575">
    <property type="component" value="Unassembled WGS sequence"/>
</dbReference>
<evidence type="ECO:0000313" key="6">
    <source>
        <dbReference type="WBParaSite" id="MBELARI_LOCUS18642"/>
    </source>
</evidence>
<dbReference type="Pfam" id="PF01682">
    <property type="entry name" value="DB"/>
    <property type="match status" value="1"/>
</dbReference>
<evidence type="ECO:0000259" key="4">
    <source>
        <dbReference type="Pfam" id="PF01682"/>
    </source>
</evidence>
<keyword evidence="1" id="KW-0175">Coiled coil</keyword>
<dbReference type="AlphaFoldDB" id="A0AAF3J658"/>
<proteinExistence type="predicted"/>
<reference evidence="6" key="1">
    <citation type="submission" date="2024-02" db="UniProtKB">
        <authorList>
            <consortium name="WormBaseParasite"/>
        </authorList>
    </citation>
    <scope>IDENTIFICATION</scope>
</reference>
<dbReference type="InterPro" id="IPR002602">
    <property type="entry name" value="DB"/>
</dbReference>
<dbReference type="WBParaSite" id="MBELARI_LOCUS18642">
    <property type="protein sequence ID" value="MBELARI_LOCUS18642"/>
    <property type="gene ID" value="MBELARI_LOCUS18642"/>
</dbReference>
<evidence type="ECO:0000313" key="5">
    <source>
        <dbReference type="Proteomes" id="UP000887575"/>
    </source>
</evidence>
<name>A0AAF3J658_9BILA</name>
<accession>A0AAF3J658</accession>
<dbReference type="PANTHER" id="PTHR46705:SF10">
    <property type="entry name" value="DOMAIN OF UNKNOWN FUNCTION DB DOMAIN-CONTAINING PROTEIN"/>
    <property type="match status" value="1"/>
</dbReference>
<evidence type="ECO:0000256" key="2">
    <source>
        <dbReference type="SAM" id="MobiDB-lite"/>
    </source>
</evidence>
<keyword evidence="3" id="KW-0732">Signal</keyword>
<protein>
    <recommendedName>
        <fullName evidence="4">Domain of unknown function DB domain-containing protein</fullName>
    </recommendedName>
</protein>
<keyword evidence="5" id="KW-1185">Reference proteome</keyword>
<feature type="compositionally biased region" description="Low complexity" evidence="2">
    <location>
        <begin position="307"/>
        <end position="316"/>
    </location>
</feature>
<evidence type="ECO:0000256" key="3">
    <source>
        <dbReference type="SAM" id="SignalP"/>
    </source>
</evidence>
<dbReference type="PANTHER" id="PTHR46705">
    <property type="entry name" value="PROTEIN CBG09805"/>
    <property type="match status" value="1"/>
</dbReference>
<feature type="chain" id="PRO_5042194519" description="Domain of unknown function DB domain-containing protein" evidence="3">
    <location>
        <begin position="18"/>
        <end position="669"/>
    </location>
</feature>
<feature type="coiled-coil region" evidence="1">
    <location>
        <begin position="546"/>
        <end position="573"/>
    </location>
</feature>